<proteinExistence type="predicted"/>
<protein>
    <submittedName>
        <fullName evidence="1">Uncharacterized protein</fullName>
    </submittedName>
</protein>
<accession>A0A0J8DAL4</accession>
<dbReference type="RefSeq" id="WP_048569617.1">
    <property type="nucleotide sequence ID" value="NZ_LFVU01000004.1"/>
</dbReference>
<reference evidence="1 2" key="1">
    <citation type="submission" date="2015-06" db="EMBL/GenBank/DDBJ databases">
        <title>Draft genome sequence of the purine-degrading Clostridium cylindrosporum HC-1 (DSM 605).</title>
        <authorList>
            <person name="Poehlein A."/>
            <person name="Schiel-Bengelsdorf B."/>
            <person name="Bengelsdorf F."/>
            <person name="Daniel R."/>
            <person name="Duerre P."/>
        </authorList>
    </citation>
    <scope>NUCLEOTIDE SEQUENCE [LARGE SCALE GENOMIC DNA]</scope>
    <source>
        <strain evidence="1 2">DSM 605</strain>
    </source>
</reference>
<dbReference type="EMBL" id="LFVU01000004">
    <property type="protein sequence ID" value="KMT22887.1"/>
    <property type="molecule type" value="Genomic_DNA"/>
</dbReference>
<name>A0A0J8DAL4_CLOCY</name>
<evidence type="ECO:0000313" key="2">
    <source>
        <dbReference type="Proteomes" id="UP000036756"/>
    </source>
</evidence>
<sequence>MIDYTGKALEVVNLLKALDAEDKKNIDEARKVIDLYNALSEEDKQLIKGDVHLFYKYFDAIELIKKADAEEEAKPVIELFTNLNSDDSDYREKAKKALDEFKKLSSAAIFVVILSDVRSKLEDAKALFEEANPDND</sequence>
<evidence type="ECO:0000313" key="1">
    <source>
        <dbReference type="EMBL" id="KMT22887.1"/>
    </source>
</evidence>
<comment type="caution">
    <text evidence="1">The sequence shown here is derived from an EMBL/GenBank/DDBJ whole genome shotgun (WGS) entry which is preliminary data.</text>
</comment>
<dbReference type="AlphaFoldDB" id="A0A0J8DAL4"/>
<dbReference type="PATRIC" id="fig|1121307.3.peg.2062"/>
<gene>
    <name evidence="1" type="ORF">CLCY_5c01260</name>
</gene>
<dbReference type="Proteomes" id="UP000036756">
    <property type="component" value="Unassembled WGS sequence"/>
</dbReference>
<keyword evidence="2" id="KW-1185">Reference proteome</keyword>
<organism evidence="1 2">
    <name type="scientific">Clostridium cylindrosporum DSM 605</name>
    <dbReference type="NCBI Taxonomy" id="1121307"/>
    <lineage>
        <taxon>Bacteria</taxon>
        <taxon>Bacillati</taxon>
        <taxon>Bacillota</taxon>
        <taxon>Clostridia</taxon>
        <taxon>Eubacteriales</taxon>
        <taxon>Clostridiaceae</taxon>
        <taxon>Clostridium</taxon>
    </lineage>
</organism>